<dbReference type="RefSeq" id="WP_377467700.1">
    <property type="nucleotide sequence ID" value="NZ_JBHUOP010000007.1"/>
</dbReference>
<dbReference type="Proteomes" id="UP001597391">
    <property type="component" value="Unassembled WGS sequence"/>
</dbReference>
<dbReference type="Gene3D" id="3.40.630.30">
    <property type="match status" value="1"/>
</dbReference>
<dbReference type="SUPFAM" id="SSF55729">
    <property type="entry name" value="Acyl-CoA N-acyltransferases (Nat)"/>
    <property type="match status" value="1"/>
</dbReference>
<proteinExistence type="predicted"/>
<dbReference type="InterPro" id="IPR000182">
    <property type="entry name" value="GNAT_dom"/>
</dbReference>
<evidence type="ECO:0000313" key="3">
    <source>
        <dbReference type="Proteomes" id="UP001597391"/>
    </source>
</evidence>
<accession>A0ABW5XL16</accession>
<feature type="domain" description="N-acetyltransferase" evidence="1">
    <location>
        <begin position="13"/>
        <end position="149"/>
    </location>
</feature>
<keyword evidence="3" id="KW-1185">Reference proteome</keyword>
<organism evidence="2 3">
    <name type="scientific">Populibacterium corticicola</name>
    <dbReference type="NCBI Taxonomy" id="1812826"/>
    <lineage>
        <taxon>Bacteria</taxon>
        <taxon>Bacillati</taxon>
        <taxon>Actinomycetota</taxon>
        <taxon>Actinomycetes</taxon>
        <taxon>Micrococcales</taxon>
        <taxon>Jonesiaceae</taxon>
        <taxon>Populibacterium</taxon>
    </lineage>
</organism>
<dbReference type="GO" id="GO:0016746">
    <property type="term" value="F:acyltransferase activity"/>
    <property type="evidence" value="ECO:0007669"/>
    <property type="project" value="UniProtKB-KW"/>
</dbReference>
<keyword evidence="2" id="KW-0808">Transferase</keyword>
<dbReference type="EC" id="2.3.-.-" evidence="2"/>
<dbReference type="InterPro" id="IPR016181">
    <property type="entry name" value="Acyl_CoA_acyltransferase"/>
</dbReference>
<dbReference type="EMBL" id="JBHUOP010000007">
    <property type="protein sequence ID" value="MFD2841569.1"/>
    <property type="molecule type" value="Genomic_DNA"/>
</dbReference>
<dbReference type="PANTHER" id="PTHR43610:SF1">
    <property type="entry name" value="N-ACETYLTRANSFERASE DOMAIN-CONTAINING PROTEIN"/>
    <property type="match status" value="1"/>
</dbReference>
<protein>
    <submittedName>
        <fullName evidence="2">GNAT family N-acetyltransferase</fullName>
        <ecNumber evidence="2">2.3.-.-</ecNumber>
    </submittedName>
</protein>
<evidence type="ECO:0000313" key="2">
    <source>
        <dbReference type="EMBL" id="MFD2841569.1"/>
    </source>
</evidence>
<reference evidence="3" key="1">
    <citation type="journal article" date="2019" name="Int. J. Syst. Evol. Microbiol.">
        <title>The Global Catalogue of Microorganisms (GCM) 10K type strain sequencing project: providing services to taxonomists for standard genome sequencing and annotation.</title>
        <authorList>
            <consortium name="The Broad Institute Genomics Platform"/>
            <consortium name="The Broad Institute Genome Sequencing Center for Infectious Disease"/>
            <person name="Wu L."/>
            <person name="Ma J."/>
        </authorList>
    </citation>
    <scope>NUCLEOTIDE SEQUENCE [LARGE SCALE GENOMIC DNA]</scope>
    <source>
        <strain evidence="3">KCTC 33576</strain>
    </source>
</reference>
<evidence type="ECO:0000259" key="1">
    <source>
        <dbReference type="Pfam" id="PF13302"/>
    </source>
</evidence>
<gene>
    <name evidence="2" type="ORF">ACFSYH_13470</name>
</gene>
<comment type="caution">
    <text evidence="2">The sequence shown here is derived from an EMBL/GenBank/DDBJ whole genome shotgun (WGS) entry which is preliminary data.</text>
</comment>
<dbReference type="Pfam" id="PF13302">
    <property type="entry name" value="Acetyltransf_3"/>
    <property type="match status" value="1"/>
</dbReference>
<keyword evidence="2" id="KW-0012">Acyltransferase</keyword>
<name>A0ABW5XL16_9MICO</name>
<dbReference type="PANTHER" id="PTHR43610">
    <property type="entry name" value="BLL6696 PROTEIN"/>
    <property type="match status" value="1"/>
</dbReference>
<sequence>MQHEIVLEGYGFRLEPLSQAHVGALAEIVDPQLWSGMSTPTPIGEVGMANYIEDALAASDLLPFAVVDTVNGNEVIGSTALCGINLAQERLEIGRTFYARSMWGRVVNPVCKFLLMQYAFETLGIYRVSMRADSRNARSISAITRLGAQYEGTLRGFRIAPDNSRCDSMSFSVLAPEWSNVRQGLLERIDPAHMMPKMDWNIPPKFLKSTGDLVTDGAPEE</sequence>